<sequence>MKSLCQKTLLWFILFLSPLSLYAQDDAEVCQWVKKILLTTLSIDYNYKADDDSELRKNYTKDGWNALSDFLGNYINVVREQQLTLHPVFTIEPFVTAKGIALKEIHYWRVNEVVSIPELKLTIAFSLLVIEANPTPNGHFLIQSMDMIKKDNS</sequence>
<dbReference type="EMBL" id="LNYY01000016">
    <property type="protein sequence ID" value="KTD70157.1"/>
    <property type="molecule type" value="Genomic_DNA"/>
</dbReference>
<feature type="signal peptide" evidence="1">
    <location>
        <begin position="1"/>
        <end position="23"/>
    </location>
</feature>
<dbReference type="AlphaFoldDB" id="A0A0W0ZM04"/>
<evidence type="ECO:0000256" key="1">
    <source>
        <dbReference type="SAM" id="SignalP"/>
    </source>
</evidence>
<dbReference type="OrthoDB" id="5638127at2"/>
<keyword evidence="1" id="KW-0732">Signal</keyword>
<dbReference type="Proteomes" id="UP000054926">
    <property type="component" value="Unassembled WGS sequence"/>
</dbReference>
<proteinExistence type="predicted"/>
<evidence type="ECO:0000313" key="2">
    <source>
        <dbReference type="EMBL" id="KTD70157.1"/>
    </source>
</evidence>
<keyword evidence="3" id="KW-1185">Reference proteome</keyword>
<name>A0A0W0ZM04_9GAMM</name>
<dbReference type="RefSeq" id="WP_058509763.1">
    <property type="nucleotide sequence ID" value="NZ_LNYY01000016.1"/>
</dbReference>
<organism evidence="2 3">
    <name type="scientific">Legionella steelei</name>
    <dbReference type="NCBI Taxonomy" id="947033"/>
    <lineage>
        <taxon>Bacteria</taxon>
        <taxon>Pseudomonadati</taxon>
        <taxon>Pseudomonadota</taxon>
        <taxon>Gammaproteobacteria</taxon>
        <taxon>Legionellales</taxon>
        <taxon>Legionellaceae</taxon>
        <taxon>Legionella</taxon>
    </lineage>
</organism>
<reference evidence="2 3" key="1">
    <citation type="submission" date="2015-11" db="EMBL/GenBank/DDBJ databases">
        <title>Genomic analysis of 38 Legionella species identifies large and diverse effector repertoires.</title>
        <authorList>
            <person name="Burstein D."/>
            <person name="Amaro F."/>
            <person name="Zusman T."/>
            <person name="Lifshitz Z."/>
            <person name="Cohen O."/>
            <person name="Gilbert J.A."/>
            <person name="Pupko T."/>
            <person name="Shuman H.A."/>
            <person name="Segal G."/>
        </authorList>
    </citation>
    <scope>NUCLEOTIDE SEQUENCE [LARGE SCALE GENOMIC DNA]</scope>
    <source>
        <strain evidence="2 3">IMVS3376</strain>
    </source>
</reference>
<dbReference type="STRING" id="947033.Lste_0761"/>
<feature type="chain" id="PRO_5006918869" evidence="1">
    <location>
        <begin position="24"/>
        <end position="153"/>
    </location>
</feature>
<accession>A0A0W0ZM04</accession>
<protein>
    <submittedName>
        <fullName evidence="2">Macrophage killing protein with similarity to conjugation protein</fullName>
    </submittedName>
</protein>
<gene>
    <name evidence="2" type="ORF">Lste_0761</name>
</gene>
<evidence type="ECO:0000313" key="3">
    <source>
        <dbReference type="Proteomes" id="UP000054926"/>
    </source>
</evidence>
<comment type="caution">
    <text evidence="2">The sequence shown here is derived from an EMBL/GenBank/DDBJ whole genome shotgun (WGS) entry which is preliminary data.</text>
</comment>
<dbReference type="PATRIC" id="fig|947033.5.peg.815"/>